<keyword evidence="4 5" id="KW-0472">Membrane</keyword>
<feature type="transmembrane region" description="Helical" evidence="5">
    <location>
        <begin position="266"/>
        <end position="293"/>
    </location>
</feature>
<feature type="domain" description="Amino acid transporter transmembrane" evidence="6">
    <location>
        <begin position="36"/>
        <end position="438"/>
    </location>
</feature>
<dbReference type="Pfam" id="PF01490">
    <property type="entry name" value="Aa_trans"/>
    <property type="match status" value="1"/>
</dbReference>
<evidence type="ECO:0000313" key="8">
    <source>
        <dbReference type="RefSeq" id="XP_052752676.1"/>
    </source>
</evidence>
<feature type="transmembrane region" description="Helical" evidence="5">
    <location>
        <begin position="356"/>
        <end position="373"/>
    </location>
</feature>
<dbReference type="RefSeq" id="XP_052752676.1">
    <property type="nucleotide sequence ID" value="XM_052896716.1"/>
</dbReference>
<reference evidence="8" key="1">
    <citation type="submission" date="2025-08" db="UniProtKB">
        <authorList>
            <consortium name="RefSeq"/>
        </authorList>
    </citation>
    <scope>IDENTIFICATION</scope>
    <source>
        <tissue evidence="8">Whole larvae</tissue>
    </source>
</reference>
<feature type="transmembrane region" description="Helical" evidence="5">
    <location>
        <begin position="234"/>
        <end position="254"/>
    </location>
</feature>
<accession>A0ABM3MMU8</accession>
<evidence type="ECO:0000256" key="5">
    <source>
        <dbReference type="SAM" id="Phobius"/>
    </source>
</evidence>
<feature type="transmembrane region" description="Helical" evidence="5">
    <location>
        <begin position="198"/>
        <end position="214"/>
    </location>
</feature>
<evidence type="ECO:0000259" key="6">
    <source>
        <dbReference type="Pfam" id="PF01490"/>
    </source>
</evidence>
<feature type="transmembrane region" description="Helical" evidence="5">
    <location>
        <begin position="379"/>
        <end position="404"/>
    </location>
</feature>
<feature type="transmembrane region" description="Helical" evidence="5">
    <location>
        <begin position="416"/>
        <end position="438"/>
    </location>
</feature>
<dbReference type="PANTHER" id="PTHR22950:SF340">
    <property type="entry name" value="AMINO ACID TRANSPORTER TRANSMEMBRANE DOMAIN-CONTAINING PROTEIN-RELATED"/>
    <property type="match status" value="1"/>
</dbReference>
<dbReference type="Proteomes" id="UP001652740">
    <property type="component" value="Unplaced"/>
</dbReference>
<evidence type="ECO:0000256" key="3">
    <source>
        <dbReference type="ARBA" id="ARBA00022989"/>
    </source>
</evidence>
<feature type="transmembrane region" description="Helical" evidence="5">
    <location>
        <begin position="127"/>
        <end position="149"/>
    </location>
</feature>
<feature type="transmembrane region" description="Helical" evidence="5">
    <location>
        <begin position="169"/>
        <end position="186"/>
    </location>
</feature>
<keyword evidence="3 5" id="KW-1133">Transmembrane helix</keyword>
<dbReference type="PANTHER" id="PTHR22950">
    <property type="entry name" value="AMINO ACID TRANSPORTER"/>
    <property type="match status" value="1"/>
</dbReference>
<dbReference type="InterPro" id="IPR013057">
    <property type="entry name" value="AA_transpt_TM"/>
</dbReference>
<organism evidence="7 8">
    <name type="scientific">Galleria mellonella</name>
    <name type="common">Greater wax moth</name>
    <dbReference type="NCBI Taxonomy" id="7137"/>
    <lineage>
        <taxon>Eukaryota</taxon>
        <taxon>Metazoa</taxon>
        <taxon>Ecdysozoa</taxon>
        <taxon>Arthropoda</taxon>
        <taxon>Hexapoda</taxon>
        <taxon>Insecta</taxon>
        <taxon>Pterygota</taxon>
        <taxon>Neoptera</taxon>
        <taxon>Endopterygota</taxon>
        <taxon>Lepidoptera</taxon>
        <taxon>Glossata</taxon>
        <taxon>Ditrysia</taxon>
        <taxon>Pyraloidea</taxon>
        <taxon>Pyralidae</taxon>
        <taxon>Galleriinae</taxon>
        <taxon>Galleria</taxon>
    </lineage>
</organism>
<name>A0ABM3MMU8_GALME</name>
<keyword evidence="7" id="KW-1185">Reference proteome</keyword>
<proteinExistence type="predicted"/>
<evidence type="ECO:0000256" key="2">
    <source>
        <dbReference type="ARBA" id="ARBA00022692"/>
    </source>
</evidence>
<sequence>MFIYKFMAGVVETFTGGAEEDTIIFDPHAHRVIEKPTSYLDTMIHLLKASIGAGILCMPDAVRRLGLINGVIAIPAIGFFATYCIQLLIIAQYKICQREKRGYMAYPKSMLFALQSGPPCLRWSAKLVYYFVDIVLVTWQLGICVIYFVFVAENLKQVCDHYNLFEASLRLHLCLILGPLILINLIKDLKMMTPMSTVSNIVTIFGLILVFFYLVEDDVSLPDDAYELKSLVDIPVFIGITLFALEAVGVILALEYNMDCPKKFTGICGLFNLGMIVIMILYTLVGVFGYLKYGNNIKASITLNLPSDQKKAQVAKVLFGIAIFLSFPLQNFVAYAITWRKIKKKISEKRSLFVDYLLRIVLVLIPFAVAVAVPTLGPFISLFGALCLSLLAIVFPGLIDACVWYPTTYGVFKYKLFRDITIILVGMFALISGCYTSIMEIIQDF</sequence>
<gene>
    <name evidence="8" type="primary">LOC113512668</name>
</gene>
<evidence type="ECO:0000313" key="7">
    <source>
        <dbReference type="Proteomes" id="UP001652740"/>
    </source>
</evidence>
<feature type="transmembrane region" description="Helical" evidence="5">
    <location>
        <begin position="313"/>
        <end position="335"/>
    </location>
</feature>
<dbReference type="GeneID" id="113512668"/>
<comment type="subcellular location">
    <subcellularLocation>
        <location evidence="1">Membrane</location>
        <topology evidence="1">Multi-pass membrane protein</topology>
    </subcellularLocation>
</comment>
<evidence type="ECO:0000256" key="1">
    <source>
        <dbReference type="ARBA" id="ARBA00004141"/>
    </source>
</evidence>
<keyword evidence="2 5" id="KW-0812">Transmembrane</keyword>
<evidence type="ECO:0000256" key="4">
    <source>
        <dbReference type="ARBA" id="ARBA00023136"/>
    </source>
</evidence>
<protein>
    <submittedName>
        <fullName evidence="8">Proton-coupled amino acid transporter-like protein CG1139</fullName>
    </submittedName>
</protein>
<feature type="transmembrane region" description="Helical" evidence="5">
    <location>
        <begin position="67"/>
        <end position="91"/>
    </location>
</feature>